<feature type="region of interest" description="Disordered" evidence="1">
    <location>
        <begin position="427"/>
        <end position="446"/>
    </location>
</feature>
<dbReference type="Gene3D" id="3.80.10.10">
    <property type="entry name" value="Ribonuclease Inhibitor"/>
    <property type="match status" value="1"/>
</dbReference>
<name>A0A067M8N0_BOTB1</name>
<evidence type="ECO:0000313" key="2">
    <source>
        <dbReference type="EMBL" id="KDQ12138.1"/>
    </source>
</evidence>
<evidence type="ECO:0000256" key="1">
    <source>
        <dbReference type="SAM" id="MobiDB-lite"/>
    </source>
</evidence>
<dbReference type="InterPro" id="IPR032675">
    <property type="entry name" value="LRR_dom_sf"/>
</dbReference>
<keyword evidence="3" id="KW-1185">Reference proteome</keyword>
<dbReference type="HOGENOM" id="CLU_499637_0_0_1"/>
<gene>
    <name evidence="2" type="ORF">BOTBODRAFT_176662</name>
</gene>
<accession>A0A067M8N0</accession>
<dbReference type="SUPFAM" id="SSF52047">
    <property type="entry name" value="RNI-like"/>
    <property type="match status" value="1"/>
</dbReference>
<protein>
    <submittedName>
        <fullName evidence="2">Uncharacterized protein</fullName>
    </submittedName>
</protein>
<dbReference type="PANTHER" id="PTHR38926:SF72">
    <property type="entry name" value="IM:7136021-RELATED"/>
    <property type="match status" value="1"/>
</dbReference>
<dbReference type="OrthoDB" id="2269034at2759"/>
<dbReference type="PANTHER" id="PTHR38926">
    <property type="entry name" value="F-BOX DOMAIN CONTAINING PROTEIN, EXPRESSED"/>
    <property type="match status" value="1"/>
</dbReference>
<organism evidence="2 3">
    <name type="scientific">Botryobasidium botryosum (strain FD-172 SS1)</name>
    <dbReference type="NCBI Taxonomy" id="930990"/>
    <lineage>
        <taxon>Eukaryota</taxon>
        <taxon>Fungi</taxon>
        <taxon>Dikarya</taxon>
        <taxon>Basidiomycota</taxon>
        <taxon>Agaricomycotina</taxon>
        <taxon>Agaricomycetes</taxon>
        <taxon>Cantharellales</taxon>
        <taxon>Botryobasidiaceae</taxon>
        <taxon>Botryobasidium</taxon>
    </lineage>
</organism>
<dbReference type="Gene3D" id="1.20.1280.50">
    <property type="match status" value="1"/>
</dbReference>
<dbReference type="EMBL" id="KL198052">
    <property type="protein sequence ID" value="KDQ12138.1"/>
    <property type="molecule type" value="Genomic_DNA"/>
</dbReference>
<sequence>MANRARDLAGNPNITQYAALGAWEESVAGLSCSVRDYLATADALFGHRWTPAGPQTSTECKISSDVETPPASLEIEATLGNLRRLEESLQLGCTALKRVCNHSLPLTPINHLPFDCLSAIFAIESEQAHATWHDLWLEDPKVGMEERSRPSPPSFCFSVSQVCRQWRAVALRTPQLWTHISSMDHTPPQATPFFLKRSKNAALTIAISPPLDAIDPPLDLDGRALVSRLPLLRPHISRCTHLIILAIRREPLDIFAPLSEFLDIQPSHRLRALSLTSVDQDDESILPEDEEMRPFEDLMQGLSTLRLKGVCLPWGSLAYTCLVTLTLFNITEDRRPTSLEFEAVMRNCPLLEYLALGYIGYYYEADDDDETPVAPTALPSSIMMSSLCTVKLVQVEAAMLLQLFDAIAAPILETFIVDGMEDSYEIPLHPATNHDSGDSDASDASGASDAFDAAEVFFSPSLGIQSGWDEEADPLVAPLIVLLSKFPSISTLRLSNLEHIDDIISAMAYRDLCPRLRGLSLYNCEGSVLFGYINDLAERNEDSHSSGGAIQRLTITDCFSDVDASLSRVPELVPDFEFKSM</sequence>
<reference evidence="3" key="1">
    <citation type="journal article" date="2014" name="Proc. Natl. Acad. Sci. U.S.A.">
        <title>Extensive sampling of basidiomycete genomes demonstrates inadequacy of the white-rot/brown-rot paradigm for wood decay fungi.</title>
        <authorList>
            <person name="Riley R."/>
            <person name="Salamov A.A."/>
            <person name="Brown D.W."/>
            <person name="Nagy L.G."/>
            <person name="Floudas D."/>
            <person name="Held B.W."/>
            <person name="Levasseur A."/>
            <person name="Lombard V."/>
            <person name="Morin E."/>
            <person name="Otillar R."/>
            <person name="Lindquist E.A."/>
            <person name="Sun H."/>
            <person name="LaButti K.M."/>
            <person name="Schmutz J."/>
            <person name="Jabbour D."/>
            <person name="Luo H."/>
            <person name="Baker S.E."/>
            <person name="Pisabarro A.G."/>
            <person name="Walton J.D."/>
            <person name="Blanchette R.A."/>
            <person name="Henrissat B."/>
            <person name="Martin F."/>
            <person name="Cullen D."/>
            <person name="Hibbett D.S."/>
            <person name="Grigoriev I.V."/>
        </authorList>
    </citation>
    <scope>NUCLEOTIDE SEQUENCE [LARGE SCALE GENOMIC DNA]</scope>
    <source>
        <strain evidence="3">FD-172 SS1</strain>
    </source>
</reference>
<proteinExistence type="predicted"/>
<evidence type="ECO:0000313" key="3">
    <source>
        <dbReference type="Proteomes" id="UP000027195"/>
    </source>
</evidence>
<dbReference type="STRING" id="930990.A0A067M8N0"/>
<dbReference type="Proteomes" id="UP000027195">
    <property type="component" value="Unassembled WGS sequence"/>
</dbReference>
<dbReference type="InParanoid" id="A0A067M8N0"/>
<dbReference type="AlphaFoldDB" id="A0A067M8N0"/>